<dbReference type="RefSeq" id="WP_261969860.1">
    <property type="nucleotide sequence ID" value="NZ_JAHHZF010000008.1"/>
</dbReference>
<feature type="region of interest" description="Disordered" evidence="1">
    <location>
        <begin position="233"/>
        <end position="253"/>
    </location>
</feature>
<evidence type="ECO:0000256" key="1">
    <source>
        <dbReference type="SAM" id="MobiDB-lite"/>
    </source>
</evidence>
<dbReference type="EMBL" id="JAHHZF010000008">
    <property type="protein sequence ID" value="MBT9291301.1"/>
    <property type="molecule type" value="Genomic_DNA"/>
</dbReference>
<comment type="caution">
    <text evidence="3">The sequence shown here is derived from an EMBL/GenBank/DDBJ whole genome shotgun (WGS) entry which is preliminary data.</text>
</comment>
<name>A0A947D5M4_9HYPH</name>
<dbReference type="InterPro" id="IPR052698">
    <property type="entry name" value="MoCofactor_Util/Proc"/>
</dbReference>
<evidence type="ECO:0000313" key="4">
    <source>
        <dbReference type="Proteomes" id="UP000766595"/>
    </source>
</evidence>
<dbReference type="PANTHER" id="PTHR30388:SF4">
    <property type="entry name" value="MOLYBDENUM COFACTOR INSERTION CHAPERONE PAOD"/>
    <property type="match status" value="1"/>
</dbReference>
<protein>
    <submittedName>
        <fullName evidence="3">XdhC family protein</fullName>
    </submittedName>
</protein>
<evidence type="ECO:0000313" key="3">
    <source>
        <dbReference type="EMBL" id="MBT9291301.1"/>
    </source>
</evidence>
<dbReference type="Pfam" id="PF13478">
    <property type="entry name" value="XdhC_C"/>
    <property type="match status" value="1"/>
</dbReference>
<feature type="domain" description="XdhC Rossmann" evidence="2">
    <location>
        <begin position="79"/>
        <end position="220"/>
    </location>
</feature>
<keyword evidence="4" id="KW-1185">Reference proteome</keyword>
<dbReference type="PANTHER" id="PTHR30388">
    <property type="entry name" value="ALDEHYDE OXIDOREDUCTASE MOLYBDENUM COFACTOR ASSEMBLY PROTEIN"/>
    <property type="match status" value="1"/>
</dbReference>
<reference evidence="3 4" key="1">
    <citation type="submission" date="2021-06" db="EMBL/GenBank/DDBJ databases">
        <authorList>
            <person name="Grouzdev D.S."/>
            <person name="Koziaeva V."/>
        </authorList>
    </citation>
    <scope>NUCLEOTIDE SEQUENCE [LARGE SCALE GENOMIC DNA]</scope>
    <source>
        <strain evidence="3 4">22</strain>
    </source>
</reference>
<dbReference type="Proteomes" id="UP000766595">
    <property type="component" value="Unassembled WGS sequence"/>
</dbReference>
<dbReference type="Gene3D" id="3.40.50.720">
    <property type="entry name" value="NAD(P)-binding Rossmann-like Domain"/>
    <property type="match status" value="1"/>
</dbReference>
<proteinExistence type="predicted"/>
<dbReference type="AlphaFoldDB" id="A0A947D5M4"/>
<sequence>MDRGLLESLNAERRARRAVIRVTNLATGAERLVREAELDRADPLVAELAARFRSAKSGMVEAADDGRLFLTVHVPPPRLVCIGAVHITQALAPMARMAGFDVSVIDPRTAFATEDRFEGVPLFPDWPDDVIPGKVGLDAYTGLVAVTHDPKIDDWPIARALEAGSFYVGALGSRKTHGRRVERLTAAGVDPAAIARIAAPIGLDIGAQSPAEIAVAVLAQAIQALRRRPAAEAARAGTSGEAAPAALPADASS</sequence>
<organism evidence="3 4">
    <name type="scientific">Prosthecodimorpha staleyi</name>
    <dbReference type="NCBI Taxonomy" id="2840188"/>
    <lineage>
        <taxon>Bacteria</taxon>
        <taxon>Pseudomonadati</taxon>
        <taxon>Pseudomonadota</taxon>
        <taxon>Alphaproteobacteria</taxon>
        <taxon>Hyphomicrobiales</taxon>
        <taxon>Ancalomicrobiaceae</taxon>
        <taxon>Prosthecodimorpha</taxon>
    </lineage>
</organism>
<evidence type="ECO:0000259" key="2">
    <source>
        <dbReference type="Pfam" id="PF13478"/>
    </source>
</evidence>
<accession>A0A947D5M4</accession>
<dbReference type="InterPro" id="IPR027051">
    <property type="entry name" value="XdhC_Rossmann_dom"/>
</dbReference>
<gene>
    <name evidence="3" type="ORF">KL771_17675</name>
</gene>